<feature type="coiled-coil region" evidence="1">
    <location>
        <begin position="16"/>
        <end position="57"/>
    </location>
</feature>
<dbReference type="EMBL" id="JASGXD010000010">
    <property type="protein sequence ID" value="KAK6003110.1"/>
    <property type="molecule type" value="Genomic_DNA"/>
</dbReference>
<name>A0ABR0TGR5_AURPU</name>
<reference evidence="2 3" key="1">
    <citation type="submission" date="2023-11" db="EMBL/GenBank/DDBJ databases">
        <title>Draft genome sequence and annotation of the polyextremotolerant black yeast-like fungus Aureobasidium pullulans NRRL 62042.</title>
        <authorList>
            <person name="Dielentheis-Frenken M.R.E."/>
            <person name="Wibberg D."/>
            <person name="Blank L.M."/>
            <person name="Tiso T."/>
        </authorList>
    </citation>
    <scope>NUCLEOTIDE SEQUENCE [LARGE SCALE GENOMIC DNA]</scope>
    <source>
        <strain evidence="2 3">NRRL 62042</strain>
    </source>
</reference>
<organism evidence="2 3">
    <name type="scientific">Aureobasidium pullulans</name>
    <name type="common">Black yeast</name>
    <name type="synonym">Pullularia pullulans</name>
    <dbReference type="NCBI Taxonomy" id="5580"/>
    <lineage>
        <taxon>Eukaryota</taxon>
        <taxon>Fungi</taxon>
        <taxon>Dikarya</taxon>
        <taxon>Ascomycota</taxon>
        <taxon>Pezizomycotina</taxon>
        <taxon>Dothideomycetes</taxon>
        <taxon>Dothideomycetidae</taxon>
        <taxon>Dothideales</taxon>
        <taxon>Saccotheciaceae</taxon>
        <taxon>Aureobasidium</taxon>
    </lineage>
</organism>
<keyword evidence="1" id="KW-0175">Coiled coil</keyword>
<protein>
    <recommendedName>
        <fullName evidence="4">BZIP domain-containing protein</fullName>
    </recommendedName>
</protein>
<dbReference type="Proteomes" id="UP001341245">
    <property type="component" value="Unassembled WGS sequence"/>
</dbReference>
<evidence type="ECO:0008006" key="4">
    <source>
        <dbReference type="Google" id="ProtNLM"/>
    </source>
</evidence>
<evidence type="ECO:0000256" key="1">
    <source>
        <dbReference type="SAM" id="Coils"/>
    </source>
</evidence>
<sequence>MDVQKSRELKRKAQLRDAQRRLRQRKMDELKDANTEIQALRKQLTEAKEVIVRLDAATKISMSNNVNAPIPASHQPAVDHHHDTPAAHNMDAQADFEEFVIGGAALGQPWTPVSASTLESFFPESSNDMLSLDMANAFHFPQHNGLSNHSSPTEVTSQSSDQESAQIWPLGYTAVLDDHVPYLPLSAHSDTPSNPPAQLVRQLNPAIHSPARESTFAKRLWRRCAEMALRMLADTKRHQAGLERAFGAYLHQVTPEKIRRSLTSALGEENFGELEYHTYPKFDFGFRSRMVQGQMAENLLDPRRYDSEDDPYMTPRDVENYFVLNGQLRQSVDPKGNIVTLPCHFDYQGNRWILEEKKLIHILMQFAVCLGQGPALLASHVIAATFQSMQRVKT</sequence>
<evidence type="ECO:0000313" key="2">
    <source>
        <dbReference type="EMBL" id="KAK6003110.1"/>
    </source>
</evidence>
<gene>
    <name evidence="2" type="ORF">QM012_000955</name>
</gene>
<dbReference type="Gene3D" id="1.20.5.170">
    <property type="match status" value="1"/>
</dbReference>
<accession>A0ABR0TGR5</accession>
<keyword evidence="3" id="KW-1185">Reference proteome</keyword>
<dbReference type="CDD" id="cd14688">
    <property type="entry name" value="bZIP_YAP"/>
    <property type="match status" value="1"/>
</dbReference>
<proteinExistence type="predicted"/>
<comment type="caution">
    <text evidence="2">The sequence shown here is derived from an EMBL/GenBank/DDBJ whole genome shotgun (WGS) entry which is preliminary data.</text>
</comment>
<evidence type="ECO:0000313" key="3">
    <source>
        <dbReference type="Proteomes" id="UP001341245"/>
    </source>
</evidence>